<dbReference type="OrthoDB" id="10065854at2759"/>
<evidence type="ECO:0000313" key="1">
    <source>
        <dbReference type="EMBL" id="OAF71553.1"/>
    </source>
</evidence>
<comment type="caution">
    <text evidence="1">The sequence shown here is derived from an EMBL/GenBank/DDBJ whole genome shotgun (WGS) entry which is preliminary data.</text>
</comment>
<gene>
    <name evidence="1" type="ORF">A3Q56_00661</name>
</gene>
<dbReference type="InterPro" id="IPR039584">
    <property type="entry name" value="HSF2BP"/>
</dbReference>
<organism evidence="1 2">
    <name type="scientific">Intoshia linei</name>
    <dbReference type="NCBI Taxonomy" id="1819745"/>
    <lineage>
        <taxon>Eukaryota</taxon>
        <taxon>Metazoa</taxon>
        <taxon>Spiralia</taxon>
        <taxon>Lophotrochozoa</taxon>
        <taxon>Mesozoa</taxon>
        <taxon>Orthonectida</taxon>
        <taxon>Rhopaluridae</taxon>
        <taxon>Intoshia</taxon>
    </lineage>
</organism>
<dbReference type="AlphaFoldDB" id="A0A177BCY8"/>
<protein>
    <submittedName>
        <fullName evidence="1">Uncharacterized protein</fullName>
    </submittedName>
</protein>
<sequence length="316" mass="36564">MISIKLKEILNLLGLLMNNVKICLNEWNMLYNQVYDKMVNINDNHDKQLFQFLKLLGILRQDITTNINDELEILSTKMKDSKFPPIKIDSNTKLIVPSIKEPYKFQDLTLSSAKLLWDISMTPEGVQTILSTTNDSRTSFMCHISNFLTNIQSKNEILSTHYLGILTNISAVPDGLAYILNNENCDHITNRMISLLNILDNSNYYEEVYQNMILKYLFNFSLHGQGYSILSKQKHIIDLLIRLMQNNNTKDIIRGSIRLVKVLINEQHVSYKIKIESMIDKSFVESIIDSKDGQLIQDILSLKKNLKTSKRCSFNY</sequence>
<accession>A0A177BCY8</accession>
<dbReference type="GO" id="GO:0005829">
    <property type="term" value="C:cytosol"/>
    <property type="evidence" value="ECO:0007669"/>
    <property type="project" value="TreeGrafter"/>
</dbReference>
<dbReference type="SUPFAM" id="SSF48371">
    <property type="entry name" value="ARM repeat"/>
    <property type="match status" value="1"/>
</dbReference>
<keyword evidence="2" id="KW-1185">Reference proteome</keyword>
<proteinExistence type="predicted"/>
<name>A0A177BCY8_9BILA</name>
<dbReference type="Proteomes" id="UP000078046">
    <property type="component" value="Unassembled WGS sequence"/>
</dbReference>
<reference evidence="1 2" key="1">
    <citation type="submission" date="2016-04" db="EMBL/GenBank/DDBJ databases">
        <title>The genome of Intoshia linei affirms orthonectids as highly simplified spiralians.</title>
        <authorList>
            <person name="Mikhailov K.V."/>
            <person name="Slusarev G.S."/>
            <person name="Nikitin M.A."/>
            <person name="Logacheva M.D."/>
            <person name="Penin A."/>
            <person name="Aleoshin V."/>
            <person name="Panchin Y.V."/>
        </authorList>
    </citation>
    <scope>NUCLEOTIDE SEQUENCE [LARGE SCALE GENOMIC DNA]</scope>
    <source>
        <strain evidence="1">Intl2013</strain>
        <tissue evidence="1">Whole animal</tissue>
    </source>
</reference>
<evidence type="ECO:0000313" key="2">
    <source>
        <dbReference type="Proteomes" id="UP000078046"/>
    </source>
</evidence>
<dbReference type="InterPro" id="IPR016024">
    <property type="entry name" value="ARM-type_fold"/>
</dbReference>
<dbReference type="PANTHER" id="PTHR15434">
    <property type="entry name" value="HEAT SHOCK FACTOR 2-BINDING PROTEIN"/>
    <property type="match status" value="1"/>
</dbReference>
<dbReference type="EMBL" id="LWCA01000042">
    <property type="protein sequence ID" value="OAF71553.1"/>
    <property type="molecule type" value="Genomic_DNA"/>
</dbReference>
<dbReference type="PANTHER" id="PTHR15434:SF2">
    <property type="entry name" value="HEAT SHOCK FACTOR 2-BINDING PROTEIN"/>
    <property type="match status" value="1"/>
</dbReference>